<organism evidence="2 3">
    <name type="scientific">Acuticoccus sediminis</name>
    <dbReference type="NCBI Taxonomy" id="2184697"/>
    <lineage>
        <taxon>Bacteria</taxon>
        <taxon>Pseudomonadati</taxon>
        <taxon>Pseudomonadota</taxon>
        <taxon>Alphaproteobacteria</taxon>
        <taxon>Hyphomicrobiales</taxon>
        <taxon>Amorphaceae</taxon>
        <taxon>Acuticoccus</taxon>
    </lineage>
</organism>
<dbReference type="SUPFAM" id="SSF52540">
    <property type="entry name" value="P-loop containing nucleoside triphosphate hydrolases"/>
    <property type="match status" value="1"/>
</dbReference>
<evidence type="ECO:0000313" key="3">
    <source>
        <dbReference type="Proteomes" id="UP000249590"/>
    </source>
</evidence>
<evidence type="ECO:0008006" key="4">
    <source>
        <dbReference type="Google" id="ProtNLM"/>
    </source>
</evidence>
<accession>A0A8B2NR55</accession>
<dbReference type="Proteomes" id="UP000249590">
    <property type="component" value="Unassembled WGS sequence"/>
</dbReference>
<comment type="caution">
    <text evidence="2">The sequence shown here is derived from an EMBL/GenBank/DDBJ whole genome shotgun (WGS) entry which is preliminary data.</text>
</comment>
<dbReference type="InterPro" id="IPR027417">
    <property type="entry name" value="P-loop_NTPase"/>
</dbReference>
<dbReference type="EMBL" id="QHHQ01000006">
    <property type="protein sequence ID" value="RAH98726.1"/>
    <property type="molecule type" value="Genomic_DNA"/>
</dbReference>
<sequence length="251" mass="28501">MTDQAQSGVTHSSAPPKRTTPREYGYAPGRRLPYVANVSWPRSGHVLLSRILRQTFQGWFGYCEYYTPRQMENSPCCGSFPCERAGLINMSKQHDFGFKAELPSDHPLIVQYRSFLPSVVSHWEQRIATSSTEDSEEAFRAFALKQALEYKTFLDRWVHSARTNRLLLPYEAFTANPSQTMRQVLALFEASDYVAAMERVIATVDGLTFVDGGQQRIKGAGIADRRDVSAYRYYDEPFFAELGTLTRTDPA</sequence>
<dbReference type="AlphaFoldDB" id="A0A8B2NR55"/>
<evidence type="ECO:0000313" key="2">
    <source>
        <dbReference type="EMBL" id="RAH98726.1"/>
    </source>
</evidence>
<dbReference type="Gene3D" id="3.40.50.300">
    <property type="entry name" value="P-loop containing nucleotide triphosphate hydrolases"/>
    <property type="match status" value="1"/>
</dbReference>
<dbReference type="RefSeq" id="WP_111350027.1">
    <property type="nucleotide sequence ID" value="NZ_QHHQ01000006.1"/>
</dbReference>
<dbReference type="OrthoDB" id="7856846at2"/>
<gene>
    <name evidence="2" type="ORF">DLJ53_24090</name>
</gene>
<keyword evidence="3" id="KW-1185">Reference proteome</keyword>
<feature type="compositionally biased region" description="Polar residues" evidence="1">
    <location>
        <begin position="1"/>
        <end position="13"/>
    </location>
</feature>
<evidence type="ECO:0000256" key="1">
    <source>
        <dbReference type="SAM" id="MobiDB-lite"/>
    </source>
</evidence>
<feature type="region of interest" description="Disordered" evidence="1">
    <location>
        <begin position="1"/>
        <end position="25"/>
    </location>
</feature>
<reference evidence="2 3" key="1">
    <citation type="submission" date="2018-05" db="EMBL/GenBank/DDBJ databases">
        <title>Acuticoccus sediminis sp. nov., isolated from deep-sea sediment of Indian Ocean.</title>
        <authorList>
            <person name="Liu X."/>
            <person name="Lai Q."/>
            <person name="Du Y."/>
            <person name="Sun F."/>
            <person name="Zhang X."/>
            <person name="Wang S."/>
            <person name="Shao Z."/>
        </authorList>
    </citation>
    <scope>NUCLEOTIDE SEQUENCE [LARGE SCALE GENOMIC DNA]</scope>
    <source>
        <strain evidence="2 3">PTG4-2</strain>
    </source>
</reference>
<name>A0A8B2NR55_9HYPH</name>
<proteinExistence type="predicted"/>
<protein>
    <recommendedName>
        <fullName evidence="4">Sulfotransferase domain-containing protein</fullName>
    </recommendedName>
</protein>